<gene>
    <name evidence="2" type="ORF">ACFFX0_28615</name>
</gene>
<dbReference type="Proteomes" id="UP001589575">
    <property type="component" value="Unassembled WGS sequence"/>
</dbReference>
<proteinExistence type="predicted"/>
<evidence type="ECO:0000256" key="1">
    <source>
        <dbReference type="SAM" id="MobiDB-lite"/>
    </source>
</evidence>
<evidence type="ECO:0008006" key="4">
    <source>
        <dbReference type="Google" id="ProtNLM"/>
    </source>
</evidence>
<feature type="region of interest" description="Disordered" evidence="1">
    <location>
        <begin position="37"/>
        <end position="56"/>
    </location>
</feature>
<organism evidence="2 3">
    <name type="scientific">Citricoccus parietis</name>
    <dbReference type="NCBI Taxonomy" id="592307"/>
    <lineage>
        <taxon>Bacteria</taxon>
        <taxon>Bacillati</taxon>
        <taxon>Actinomycetota</taxon>
        <taxon>Actinomycetes</taxon>
        <taxon>Micrococcales</taxon>
        <taxon>Micrococcaceae</taxon>
        <taxon>Citricoccus</taxon>
    </lineage>
</organism>
<evidence type="ECO:0000313" key="3">
    <source>
        <dbReference type="Proteomes" id="UP001589575"/>
    </source>
</evidence>
<name>A0ABV5G7L0_9MICC</name>
<comment type="caution">
    <text evidence="2">The sequence shown here is derived from an EMBL/GenBank/DDBJ whole genome shotgun (WGS) entry which is preliminary data.</text>
</comment>
<sequence length="56" mass="6253">MPPCSFFAHREVSVTLWALPRCLRLGIFRRPPCPSCGRARRAGWSGAGGSTRTEHR</sequence>
<accession>A0ABV5G7L0</accession>
<reference evidence="2 3" key="1">
    <citation type="submission" date="2024-09" db="EMBL/GenBank/DDBJ databases">
        <authorList>
            <person name="Sun Q."/>
            <person name="Mori K."/>
        </authorList>
    </citation>
    <scope>NUCLEOTIDE SEQUENCE [LARGE SCALE GENOMIC DNA]</scope>
    <source>
        <strain evidence="2 3">CCM 7609</strain>
    </source>
</reference>
<protein>
    <recommendedName>
        <fullName evidence="4">DUF2752 domain-containing protein</fullName>
    </recommendedName>
</protein>
<keyword evidence="3" id="KW-1185">Reference proteome</keyword>
<dbReference type="EMBL" id="JBHMFI010000004">
    <property type="protein sequence ID" value="MFB9074935.1"/>
    <property type="molecule type" value="Genomic_DNA"/>
</dbReference>
<evidence type="ECO:0000313" key="2">
    <source>
        <dbReference type="EMBL" id="MFB9074935.1"/>
    </source>
</evidence>